<accession>X0XUG2</accession>
<feature type="non-terminal residue" evidence="1">
    <location>
        <position position="1"/>
    </location>
</feature>
<comment type="caution">
    <text evidence="1">The sequence shown here is derived from an EMBL/GenBank/DDBJ whole genome shotgun (WGS) entry which is preliminary data.</text>
</comment>
<gene>
    <name evidence="1" type="ORF">S01H1_69299</name>
</gene>
<sequence>TGPIRVSPFPCRLSCQAPQHEAAMMRACACLDRLGDHGQGEAKSRRTVAIGLRLEFVEAALLEAT</sequence>
<protein>
    <submittedName>
        <fullName evidence="1">Uncharacterized protein</fullName>
    </submittedName>
</protein>
<name>X0XUG2_9ZZZZ</name>
<reference evidence="1" key="1">
    <citation type="journal article" date="2014" name="Front. Microbiol.">
        <title>High frequency of phylogenetically diverse reductive dehalogenase-homologous genes in deep subseafloor sedimentary metagenomes.</title>
        <authorList>
            <person name="Kawai M."/>
            <person name="Futagami T."/>
            <person name="Toyoda A."/>
            <person name="Takaki Y."/>
            <person name="Nishi S."/>
            <person name="Hori S."/>
            <person name="Arai W."/>
            <person name="Tsubouchi T."/>
            <person name="Morono Y."/>
            <person name="Uchiyama I."/>
            <person name="Ito T."/>
            <person name="Fujiyama A."/>
            <person name="Inagaki F."/>
            <person name="Takami H."/>
        </authorList>
    </citation>
    <scope>NUCLEOTIDE SEQUENCE</scope>
    <source>
        <strain evidence="1">Expedition CK06-06</strain>
    </source>
</reference>
<organism evidence="1">
    <name type="scientific">marine sediment metagenome</name>
    <dbReference type="NCBI Taxonomy" id="412755"/>
    <lineage>
        <taxon>unclassified sequences</taxon>
        <taxon>metagenomes</taxon>
        <taxon>ecological metagenomes</taxon>
    </lineage>
</organism>
<evidence type="ECO:0000313" key="1">
    <source>
        <dbReference type="EMBL" id="GAG38917.1"/>
    </source>
</evidence>
<proteinExistence type="predicted"/>
<dbReference type="AlphaFoldDB" id="X0XUG2"/>
<dbReference type="EMBL" id="BARS01046004">
    <property type="protein sequence ID" value="GAG38917.1"/>
    <property type="molecule type" value="Genomic_DNA"/>
</dbReference>